<dbReference type="Proteomes" id="UP001428341">
    <property type="component" value="Unassembled WGS sequence"/>
</dbReference>
<dbReference type="AlphaFoldDB" id="A0AAP0QC32"/>
<dbReference type="EMBL" id="JBCGBO010000024">
    <property type="protein sequence ID" value="KAK9180785.1"/>
    <property type="molecule type" value="Genomic_DNA"/>
</dbReference>
<reference evidence="2 3" key="1">
    <citation type="submission" date="2024-05" db="EMBL/GenBank/DDBJ databases">
        <title>Haplotype-resolved chromosome-level genome assembly of Huyou (Citrus changshanensis).</title>
        <authorList>
            <person name="Miao C."/>
            <person name="Chen W."/>
            <person name="Wu Y."/>
            <person name="Wang L."/>
            <person name="Zhao S."/>
            <person name="Grierson D."/>
            <person name="Xu C."/>
            <person name="Chen K."/>
        </authorList>
    </citation>
    <scope>NUCLEOTIDE SEQUENCE [LARGE SCALE GENOMIC DNA]</scope>
    <source>
        <strain evidence="2">01-14</strain>
        <tissue evidence="2">Leaf</tissue>
    </source>
</reference>
<evidence type="ECO:0000313" key="2">
    <source>
        <dbReference type="EMBL" id="KAK9180785.1"/>
    </source>
</evidence>
<protein>
    <submittedName>
        <fullName evidence="2">Uncharacterized protein</fullName>
    </submittedName>
</protein>
<proteinExistence type="predicted"/>
<feature type="region of interest" description="Disordered" evidence="1">
    <location>
        <begin position="13"/>
        <end position="51"/>
    </location>
</feature>
<sequence length="137" mass="15052">MALRISFISKPYAPSAITPAGNLEEPHSFTENSPSQSYSSSIESSDLSDLDTSDSNLADISKLLMVELTEQFGATDPSLRTEPVDTDEENQKTSETGESSLSIPPQPKVSKPSNGPWFTFDDIPQTKWRERLQELSA</sequence>
<accession>A0AAP0QC32</accession>
<evidence type="ECO:0000256" key="1">
    <source>
        <dbReference type="SAM" id="MobiDB-lite"/>
    </source>
</evidence>
<evidence type="ECO:0000313" key="3">
    <source>
        <dbReference type="Proteomes" id="UP001428341"/>
    </source>
</evidence>
<feature type="region of interest" description="Disordered" evidence="1">
    <location>
        <begin position="72"/>
        <end position="121"/>
    </location>
</feature>
<feature type="compositionally biased region" description="Low complexity" evidence="1">
    <location>
        <begin position="33"/>
        <end position="45"/>
    </location>
</feature>
<feature type="compositionally biased region" description="Polar residues" evidence="1">
    <location>
        <begin position="93"/>
        <end position="103"/>
    </location>
</feature>
<name>A0AAP0QC32_9ROSI</name>
<organism evidence="2 3">
    <name type="scientific">Citrus x changshan-huyou</name>
    <dbReference type="NCBI Taxonomy" id="2935761"/>
    <lineage>
        <taxon>Eukaryota</taxon>
        <taxon>Viridiplantae</taxon>
        <taxon>Streptophyta</taxon>
        <taxon>Embryophyta</taxon>
        <taxon>Tracheophyta</taxon>
        <taxon>Spermatophyta</taxon>
        <taxon>Magnoliopsida</taxon>
        <taxon>eudicotyledons</taxon>
        <taxon>Gunneridae</taxon>
        <taxon>Pentapetalae</taxon>
        <taxon>rosids</taxon>
        <taxon>malvids</taxon>
        <taxon>Sapindales</taxon>
        <taxon>Rutaceae</taxon>
        <taxon>Aurantioideae</taxon>
        <taxon>Citrus</taxon>
    </lineage>
</organism>
<keyword evidence="3" id="KW-1185">Reference proteome</keyword>
<comment type="caution">
    <text evidence="2">The sequence shown here is derived from an EMBL/GenBank/DDBJ whole genome shotgun (WGS) entry which is preliminary data.</text>
</comment>
<gene>
    <name evidence="2" type="ORF">WN944_023920</name>
</gene>